<dbReference type="PANTHER" id="PTHR46124">
    <property type="entry name" value="D-AMINOACYL-TRNA DEACYLASE"/>
    <property type="match status" value="1"/>
</dbReference>
<dbReference type="CDD" id="cd01310">
    <property type="entry name" value="TatD_DNAse"/>
    <property type="match status" value="1"/>
</dbReference>
<accession>A0A6J5Z7S2</accession>
<dbReference type="SUPFAM" id="SSF51556">
    <property type="entry name" value="Metallo-dependent hydrolases"/>
    <property type="match status" value="1"/>
</dbReference>
<dbReference type="InterPro" id="IPR001130">
    <property type="entry name" value="TatD-like"/>
</dbReference>
<dbReference type="InterPro" id="IPR032466">
    <property type="entry name" value="Metal_Hydrolase"/>
</dbReference>
<keyword evidence="2" id="KW-0378">Hydrolase</keyword>
<dbReference type="PANTHER" id="PTHR46124:SF2">
    <property type="entry name" value="D-AMINOACYL-TRNA DEACYLASE"/>
    <property type="match status" value="1"/>
</dbReference>
<dbReference type="GO" id="GO:0016788">
    <property type="term" value="F:hydrolase activity, acting on ester bonds"/>
    <property type="evidence" value="ECO:0007669"/>
    <property type="project" value="InterPro"/>
</dbReference>
<protein>
    <submittedName>
        <fullName evidence="3">Unannotated protein</fullName>
    </submittedName>
</protein>
<dbReference type="Pfam" id="PF01026">
    <property type="entry name" value="TatD_DNase"/>
    <property type="match status" value="1"/>
</dbReference>
<evidence type="ECO:0000256" key="2">
    <source>
        <dbReference type="ARBA" id="ARBA00022801"/>
    </source>
</evidence>
<dbReference type="GO" id="GO:0046872">
    <property type="term" value="F:metal ion binding"/>
    <property type="evidence" value="ECO:0007669"/>
    <property type="project" value="UniProtKB-KW"/>
</dbReference>
<sequence>MIDSHTHLDFCDPPHGELVAQALEAGVTKMLTVGTDVASSRDALAAAAEFPSVFAAVGHHPNNATAFSGADRAELLELASDPLCHAVGETGFDQYREGAPLEDQRLAFDAQIEIAGELGKPLIIHTRDADDLTIGALRERAEGVQVLLHCFTMPSRLDECLEAGWWISFAGNVTYPKATDLAAAAARVPDDRLLVETDAPYLSPQARRGERNTPAAVVHTAEFVAAARGVDYAAFSTLVERNAEQLFGW</sequence>
<dbReference type="PROSITE" id="PS01090">
    <property type="entry name" value="TATD_2"/>
    <property type="match status" value="1"/>
</dbReference>
<evidence type="ECO:0000256" key="1">
    <source>
        <dbReference type="ARBA" id="ARBA00022723"/>
    </source>
</evidence>
<dbReference type="AlphaFoldDB" id="A0A6J5Z7S2"/>
<name>A0A6J5Z7S2_9ZZZZ</name>
<proteinExistence type="predicted"/>
<reference evidence="3" key="1">
    <citation type="submission" date="2020-05" db="EMBL/GenBank/DDBJ databases">
        <authorList>
            <person name="Chiriac C."/>
            <person name="Salcher M."/>
            <person name="Ghai R."/>
            <person name="Kavagutti S V."/>
        </authorList>
    </citation>
    <scope>NUCLEOTIDE SEQUENCE</scope>
</reference>
<organism evidence="3">
    <name type="scientific">freshwater metagenome</name>
    <dbReference type="NCBI Taxonomy" id="449393"/>
    <lineage>
        <taxon>unclassified sequences</taxon>
        <taxon>metagenomes</taxon>
        <taxon>ecological metagenomes</taxon>
    </lineage>
</organism>
<dbReference type="FunFam" id="3.20.20.140:FF:000005">
    <property type="entry name" value="TatD family hydrolase"/>
    <property type="match status" value="1"/>
</dbReference>
<dbReference type="InterPro" id="IPR018228">
    <property type="entry name" value="DNase_TatD-rel_CS"/>
</dbReference>
<dbReference type="PROSITE" id="PS01091">
    <property type="entry name" value="TATD_3"/>
    <property type="match status" value="1"/>
</dbReference>
<dbReference type="Gene3D" id="3.20.20.140">
    <property type="entry name" value="Metal-dependent hydrolases"/>
    <property type="match status" value="1"/>
</dbReference>
<dbReference type="NCBIfam" id="TIGR00010">
    <property type="entry name" value="YchF/TatD family DNA exonuclease"/>
    <property type="match status" value="1"/>
</dbReference>
<dbReference type="GO" id="GO:0004536">
    <property type="term" value="F:DNA nuclease activity"/>
    <property type="evidence" value="ECO:0007669"/>
    <property type="project" value="InterPro"/>
</dbReference>
<dbReference type="InterPro" id="IPR015991">
    <property type="entry name" value="TatD/YcfH-like"/>
</dbReference>
<keyword evidence="1" id="KW-0479">Metal-binding</keyword>
<dbReference type="EMBL" id="CAESAN010000013">
    <property type="protein sequence ID" value="CAB4337122.1"/>
    <property type="molecule type" value="Genomic_DNA"/>
</dbReference>
<dbReference type="PIRSF" id="PIRSF005902">
    <property type="entry name" value="DNase_TatD"/>
    <property type="match status" value="1"/>
</dbReference>
<evidence type="ECO:0000313" key="3">
    <source>
        <dbReference type="EMBL" id="CAB4337122.1"/>
    </source>
</evidence>
<dbReference type="PROSITE" id="PS01137">
    <property type="entry name" value="TATD_1"/>
    <property type="match status" value="1"/>
</dbReference>
<dbReference type="GO" id="GO:0005829">
    <property type="term" value="C:cytosol"/>
    <property type="evidence" value="ECO:0007669"/>
    <property type="project" value="TreeGrafter"/>
</dbReference>
<gene>
    <name evidence="3" type="ORF">UFOPK3547_00266</name>
</gene>